<dbReference type="Proteomes" id="UP000537326">
    <property type="component" value="Unassembled WGS sequence"/>
</dbReference>
<dbReference type="Pfam" id="PF03372">
    <property type="entry name" value="Exo_endo_phos"/>
    <property type="match status" value="1"/>
</dbReference>
<feature type="signal peptide" evidence="2">
    <location>
        <begin position="1"/>
        <end position="18"/>
    </location>
</feature>
<feature type="compositionally biased region" description="Low complexity" evidence="1">
    <location>
        <begin position="50"/>
        <end position="103"/>
    </location>
</feature>
<keyword evidence="4" id="KW-0540">Nuclease</keyword>
<keyword evidence="5" id="KW-1185">Reference proteome</keyword>
<dbReference type="GO" id="GO:0004527">
    <property type="term" value="F:exonuclease activity"/>
    <property type="evidence" value="ECO:0007669"/>
    <property type="project" value="UniProtKB-KW"/>
</dbReference>
<feature type="chain" id="PRO_5038548287" evidence="2">
    <location>
        <begin position="19"/>
        <end position="540"/>
    </location>
</feature>
<feature type="region of interest" description="Disordered" evidence="1">
    <location>
        <begin position="502"/>
        <end position="540"/>
    </location>
</feature>
<reference evidence="4 5" key="1">
    <citation type="submission" date="2020-07" db="EMBL/GenBank/DDBJ databases">
        <title>Sequencing the genomes of 1000 actinobacteria strains.</title>
        <authorList>
            <person name="Klenk H.-P."/>
        </authorList>
    </citation>
    <scope>NUCLEOTIDE SEQUENCE [LARGE SCALE GENOMIC DNA]</scope>
    <source>
        <strain evidence="4 5">DSM 18248</strain>
    </source>
</reference>
<dbReference type="SUPFAM" id="SSF56219">
    <property type="entry name" value="DNase I-like"/>
    <property type="match status" value="1"/>
</dbReference>
<proteinExistence type="predicted"/>
<dbReference type="EMBL" id="JACBZI010000001">
    <property type="protein sequence ID" value="NYI09315.1"/>
    <property type="molecule type" value="Genomic_DNA"/>
</dbReference>
<feature type="domain" description="Endonuclease/exonuclease/phosphatase" evidence="3">
    <location>
        <begin position="124"/>
        <end position="331"/>
    </location>
</feature>
<name>A0A7Y9YBV6_9ACTN</name>
<feature type="compositionally biased region" description="Low complexity" evidence="1">
    <location>
        <begin position="507"/>
        <end position="528"/>
    </location>
</feature>
<sequence length="540" mass="56899">MMLRGALATGLSAAVATAGVAALAVTAGPVGGLRGAPGDLALAAATGCASEPDPTTYTPTPTPTSSPTASASPTAGPTASASPAKATSAPTATTEPEPTTAPEPVTSVEMVQANIKSGTVLKKFKADLRKVFRTCPDFVTFNEVPMRQPQYLAPTGYDIFRTPGQYTGANPVVWRTDRWVPEARGTTMISNKQGYGKGQHVMWGVRYANWVTLRSIDGKQTVSVVAVHIAPKSARTTKLLGPSIQRLGALVGQLSGSGPVLVGGDFNRHYKSSEYPRALLDAARLNAVYDLSGRYEPTGDHHGATIDYVMVRPAEAFSVLSQRTRELNSDHDAVVVELSLPEQTVGEPVISFSAGTTVNDPASVSQRGRSTVIRSIQGVVKAVPAGEELRVRTSSLDVRRVAAKLLAAARRGVTVKVVTGTTDSTTPERWLTKQLAEVPGSYVRHRPDAFEPGQTSSVLLASRAGITPWTSLSLDRGLSRTMVSQRTVLRLETKKKAYKKQVRAFEADAAPPSAEPTEPTGEPTAEPTGDAPGAEETAAP</sequence>
<keyword evidence="2" id="KW-0732">Signal</keyword>
<dbReference type="GO" id="GO:0004519">
    <property type="term" value="F:endonuclease activity"/>
    <property type="evidence" value="ECO:0007669"/>
    <property type="project" value="UniProtKB-KW"/>
</dbReference>
<organism evidence="4 5">
    <name type="scientific">Nocardioides marinus</name>
    <dbReference type="NCBI Taxonomy" id="374514"/>
    <lineage>
        <taxon>Bacteria</taxon>
        <taxon>Bacillati</taxon>
        <taxon>Actinomycetota</taxon>
        <taxon>Actinomycetes</taxon>
        <taxon>Propionibacteriales</taxon>
        <taxon>Nocardioidaceae</taxon>
        <taxon>Nocardioides</taxon>
    </lineage>
</organism>
<accession>A0A7Y9YBV6</accession>
<dbReference type="InterPro" id="IPR005135">
    <property type="entry name" value="Endo/exonuclease/phosphatase"/>
</dbReference>
<dbReference type="AlphaFoldDB" id="A0A7Y9YBV6"/>
<feature type="region of interest" description="Disordered" evidence="1">
    <location>
        <begin position="49"/>
        <end position="103"/>
    </location>
</feature>
<evidence type="ECO:0000313" key="4">
    <source>
        <dbReference type="EMBL" id="NYI09315.1"/>
    </source>
</evidence>
<evidence type="ECO:0000259" key="3">
    <source>
        <dbReference type="Pfam" id="PF03372"/>
    </source>
</evidence>
<comment type="caution">
    <text evidence="4">The sequence shown here is derived from an EMBL/GenBank/DDBJ whole genome shotgun (WGS) entry which is preliminary data.</text>
</comment>
<evidence type="ECO:0000256" key="2">
    <source>
        <dbReference type="SAM" id="SignalP"/>
    </source>
</evidence>
<protein>
    <submittedName>
        <fullName evidence="4">Endonuclease/exonuclease/phosphatase (EEP) superfamily protein YafD</fullName>
    </submittedName>
</protein>
<evidence type="ECO:0000313" key="5">
    <source>
        <dbReference type="Proteomes" id="UP000537326"/>
    </source>
</evidence>
<dbReference type="Gene3D" id="3.60.10.10">
    <property type="entry name" value="Endonuclease/exonuclease/phosphatase"/>
    <property type="match status" value="1"/>
</dbReference>
<dbReference type="RefSeq" id="WP_179530318.1">
    <property type="nucleotide sequence ID" value="NZ_BAAAPP010000012.1"/>
</dbReference>
<keyword evidence="4" id="KW-0255">Endonuclease</keyword>
<dbReference type="InterPro" id="IPR036691">
    <property type="entry name" value="Endo/exonu/phosph_ase_sf"/>
</dbReference>
<gene>
    <name evidence="4" type="ORF">BKA05_000830</name>
</gene>
<keyword evidence="4" id="KW-0378">Hydrolase</keyword>
<keyword evidence="4" id="KW-0269">Exonuclease</keyword>
<evidence type="ECO:0000256" key="1">
    <source>
        <dbReference type="SAM" id="MobiDB-lite"/>
    </source>
</evidence>